<dbReference type="PANTHER" id="PTHR44196:SF1">
    <property type="entry name" value="DEHYDROGENASE_REDUCTASE SDR FAMILY MEMBER 7B"/>
    <property type="match status" value="1"/>
</dbReference>
<dbReference type="CDD" id="cd05233">
    <property type="entry name" value="SDR_c"/>
    <property type="match status" value="1"/>
</dbReference>
<dbReference type="InterPro" id="IPR036291">
    <property type="entry name" value="NAD(P)-bd_dom_sf"/>
</dbReference>
<dbReference type="SUPFAM" id="SSF51735">
    <property type="entry name" value="NAD(P)-binding Rossmann-fold domains"/>
    <property type="match status" value="1"/>
</dbReference>
<accession>A0AAN6SE26</accession>
<dbReference type="Proteomes" id="UP001303222">
    <property type="component" value="Unassembled WGS sequence"/>
</dbReference>
<comment type="similarity">
    <text evidence="1">Belongs to the short-chain dehydrogenases/reductases (SDR) family.</text>
</comment>
<dbReference type="InterPro" id="IPR002347">
    <property type="entry name" value="SDR_fam"/>
</dbReference>
<dbReference type="GO" id="GO:0016020">
    <property type="term" value="C:membrane"/>
    <property type="evidence" value="ECO:0007669"/>
    <property type="project" value="TreeGrafter"/>
</dbReference>
<evidence type="ECO:0000256" key="2">
    <source>
        <dbReference type="ARBA" id="ARBA00023002"/>
    </source>
</evidence>
<evidence type="ECO:0000256" key="1">
    <source>
        <dbReference type="ARBA" id="ARBA00006484"/>
    </source>
</evidence>
<organism evidence="3 4">
    <name type="scientific">Pseudoneurospora amorphoporcata</name>
    <dbReference type="NCBI Taxonomy" id="241081"/>
    <lineage>
        <taxon>Eukaryota</taxon>
        <taxon>Fungi</taxon>
        <taxon>Dikarya</taxon>
        <taxon>Ascomycota</taxon>
        <taxon>Pezizomycotina</taxon>
        <taxon>Sordariomycetes</taxon>
        <taxon>Sordariomycetidae</taxon>
        <taxon>Sordariales</taxon>
        <taxon>Sordariaceae</taxon>
        <taxon>Pseudoneurospora</taxon>
    </lineage>
</organism>
<sequence length="340" mass="37171">MSPSATNTSEIPTILGLPWNTPTFDCGVSNVTPTMHTTSYPAINPALNPLISQAGKTVLITGSTAGIGLAMAKSFVTASASKVIITGRRQERLDKAVDILRQHAKEIGNHQTKVVGNKLDATKMEEIDAFWKKLGEEGVVVDVLILNAVGDMATGGLCEEGGRTTMEIWSKLEANLRAPMRHTELYMKQGKDDRQKFLLNTSTASAHVSHPEYSPALAAAPEYGFTKATAGLFFGYIAQQADPDKLQVVNFHPGTIYSELWQYGLGVEKSLLPFDDVSLPADFAVWATTTEARFIHGRFVWAHWDVDEMKALYAERFVKDKDLFRFGVCGLAGSNLHVIP</sequence>
<keyword evidence="4" id="KW-1185">Reference proteome</keyword>
<dbReference type="AlphaFoldDB" id="A0AAN6SE26"/>
<evidence type="ECO:0008006" key="5">
    <source>
        <dbReference type="Google" id="ProtNLM"/>
    </source>
</evidence>
<dbReference type="EMBL" id="MU859209">
    <property type="protein sequence ID" value="KAK3949566.1"/>
    <property type="molecule type" value="Genomic_DNA"/>
</dbReference>
<evidence type="ECO:0000313" key="3">
    <source>
        <dbReference type="EMBL" id="KAK3949566.1"/>
    </source>
</evidence>
<gene>
    <name evidence="3" type="ORF">QBC32DRAFT_219421</name>
</gene>
<keyword evidence="2" id="KW-0560">Oxidoreductase</keyword>
<dbReference type="GO" id="GO:0016491">
    <property type="term" value="F:oxidoreductase activity"/>
    <property type="evidence" value="ECO:0007669"/>
    <property type="project" value="UniProtKB-KW"/>
</dbReference>
<name>A0AAN6SE26_9PEZI</name>
<comment type="caution">
    <text evidence="3">The sequence shown here is derived from an EMBL/GenBank/DDBJ whole genome shotgun (WGS) entry which is preliminary data.</text>
</comment>
<dbReference type="Pfam" id="PF00106">
    <property type="entry name" value="adh_short"/>
    <property type="match status" value="1"/>
</dbReference>
<protein>
    <recommendedName>
        <fullName evidence="5">NAD(P)-binding protein</fullName>
    </recommendedName>
</protein>
<evidence type="ECO:0000313" key="4">
    <source>
        <dbReference type="Proteomes" id="UP001303222"/>
    </source>
</evidence>
<dbReference type="Gene3D" id="3.40.50.720">
    <property type="entry name" value="NAD(P)-binding Rossmann-like Domain"/>
    <property type="match status" value="1"/>
</dbReference>
<reference evidence="3" key="1">
    <citation type="journal article" date="2023" name="Mol. Phylogenet. Evol.">
        <title>Genome-scale phylogeny and comparative genomics of the fungal order Sordariales.</title>
        <authorList>
            <person name="Hensen N."/>
            <person name="Bonometti L."/>
            <person name="Westerberg I."/>
            <person name="Brannstrom I.O."/>
            <person name="Guillou S."/>
            <person name="Cros-Aarteil S."/>
            <person name="Calhoun S."/>
            <person name="Haridas S."/>
            <person name="Kuo A."/>
            <person name="Mondo S."/>
            <person name="Pangilinan J."/>
            <person name="Riley R."/>
            <person name="LaButti K."/>
            <person name="Andreopoulos B."/>
            <person name="Lipzen A."/>
            <person name="Chen C."/>
            <person name="Yan M."/>
            <person name="Daum C."/>
            <person name="Ng V."/>
            <person name="Clum A."/>
            <person name="Steindorff A."/>
            <person name="Ohm R.A."/>
            <person name="Martin F."/>
            <person name="Silar P."/>
            <person name="Natvig D.O."/>
            <person name="Lalanne C."/>
            <person name="Gautier V."/>
            <person name="Ament-Velasquez S.L."/>
            <person name="Kruys A."/>
            <person name="Hutchinson M.I."/>
            <person name="Powell A.J."/>
            <person name="Barry K."/>
            <person name="Miller A.N."/>
            <person name="Grigoriev I.V."/>
            <person name="Debuchy R."/>
            <person name="Gladieux P."/>
            <person name="Hiltunen Thoren M."/>
            <person name="Johannesson H."/>
        </authorList>
    </citation>
    <scope>NUCLEOTIDE SEQUENCE</scope>
    <source>
        <strain evidence="3">CBS 626.80</strain>
    </source>
</reference>
<dbReference type="PANTHER" id="PTHR44196">
    <property type="entry name" value="DEHYDROGENASE/REDUCTASE SDR FAMILY MEMBER 7B"/>
    <property type="match status" value="1"/>
</dbReference>
<proteinExistence type="inferred from homology"/>
<reference evidence="3" key="2">
    <citation type="submission" date="2023-06" db="EMBL/GenBank/DDBJ databases">
        <authorList>
            <consortium name="Lawrence Berkeley National Laboratory"/>
            <person name="Mondo S.J."/>
            <person name="Hensen N."/>
            <person name="Bonometti L."/>
            <person name="Westerberg I."/>
            <person name="Brannstrom I.O."/>
            <person name="Guillou S."/>
            <person name="Cros-Aarteil S."/>
            <person name="Calhoun S."/>
            <person name="Haridas S."/>
            <person name="Kuo A."/>
            <person name="Pangilinan J."/>
            <person name="Riley R."/>
            <person name="Labutti K."/>
            <person name="Andreopoulos B."/>
            <person name="Lipzen A."/>
            <person name="Chen C."/>
            <person name="Yanf M."/>
            <person name="Daum C."/>
            <person name="Ng V."/>
            <person name="Clum A."/>
            <person name="Steindorff A."/>
            <person name="Ohm R."/>
            <person name="Martin F."/>
            <person name="Silar P."/>
            <person name="Natvig D."/>
            <person name="Lalanne C."/>
            <person name="Gautier V."/>
            <person name="Ament-Velasquez S.L."/>
            <person name="Kruys A."/>
            <person name="Hutchinson M.I."/>
            <person name="Powell A.J."/>
            <person name="Barry K."/>
            <person name="Miller A.N."/>
            <person name="Grigoriev I.V."/>
            <person name="Debuchy R."/>
            <person name="Gladieux P."/>
            <person name="Thoren M.H."/>
            <person name="Johannesson H."/>
        </authorList>
    </citation>
    <scope>NUCLEOTIDE SEQUENCE</scope>
    <source>
        <strain evidence="3">CBS 626.80</strain>
    </source>
</reference>